<proteinExistence type="predicted"/>
<sequence length="99" mass="10757">MDVVRIWAVQLALGRIGSIIVNGLLVTSNDNGTDVSKIYAKTKLETLGGVPLEEYLFEDFGSDIKHGFDSEEGNLGMCTKVSAPDEPLDSCLDCRDFDS</sequence>
<gene>
    <name evidence="1" type="ORF">RF11_10249</name>
</gene>
<dbReference type="EMBL" id="JWZT01001363">
    <property type="protein sequence ID" value="KII72156.1"/>
    <property type="molecule type" value="Genomic_DNA"/>
</dbReference>
<dbReference type="AlphaFoldDB" id="A0A0C2MXX1"/>
<dbReference type="Proteomes" id="UP000031668">
    <property type="component" value="Unassembled WGS sequence"/>
</dbReference>
<comment type="caution">
    <text evidence="1">The sequence shown here is derived from an EMBL/GenBank/DDBJ whole genome shotgun (WGS) entry which is preliminary data.</text>
</comment>
<organism evidence="1 2">
    <name type="scientific">Thelohanellus kitauei</name>
    <name type="common">Myxosporean</name>
    <dbReference type="NCBI Taxonomy" id="669202"/>
    <lineage>
        <taxon>Eukaryota</taxon>
        <taxon>Metazoa</taxon>
        <taxon>Cnidaria</taxon>
        <taxon>Myxozoa</taxon>
        <taxon>Myxosporea</taxon>
        <taxon>Bivalvulida</taxon>
        <taxon>Platysporina</taxon>
        <taxon>Myxobolidae</taxon>
        <taxon>Thelohanellus</taxon>
    </lineage>
</organism>
<evidence type="ECO:0000313" key="1">
    <source>
        <dbReference type="EMBL" id="KII72156.1"/>
    </source>
</evidence>
<protein>
    <submittedName>
        <fullName evidence="1">Uncharacterized protein</fullName>
    </submittedName>
</protein>
<name>A0A0C2MXX1_THEKT</name>
<keyword evidence="2" id="KW-1185">Reference proteome</keyword>
<accession>A0A0C2MXX1</accession>
<evidence type="ECO:0000313" key="2">
    <source>
        <dbReference type="Proteomes" id="UP000031668"/>
    </source>
</evidence>
<reference evidence="1 2" key="1">
    <citation type="journal article" date="2014" name="Genome Biol. Evol.">
        <title>The genome of the myxosporean Thelohanellus kitauei shows adaptations to nutrient acquisition within its fish host.</title>
        <authorList>
            <person name="Yang Y."/>
            <person name="Xiong J."/>
            <person name="Zhou Z."/>
            <person name="Huo F."/>
            <person name="Miao W."/>
            <person name="Ran C."/>
            <person name="Liu Y."/>
            <person name="Zhang J."/>
            <person name="Feng J."/>
            <person name="Wang M."/>
            <person name="Wang M."/>
            <person name="Wang L."/>
            <person name="Yao B."/>
        </authorList>
    </citation>
    <scope>NUCLEOTIDE SEQUENCE [LARGE SCALE GENOMIC DNA]</scope>
    <source>
        <strain evidence="1">Wuqing</strain>
    </source>
</reference>